<dbReference type="InterPro" id="IPR051824">
    <property type="entry name" value="LRR_Rcpt-Like_S/T_Kinase"/>
</dbReference>
<evidence type="ECO:0000256" key="10">
    <source>
        <dbReference type="ARBA" id="ARBA00023180"/>
    </source>
</evidence>
<keyword evidence="4" id="KW-0597">Phosphoprotein</keyword>
<keyword evidence="10" id="KW-0325">Glycoprotein</keyword>
<comment type="catalytic activity">
    <reaction evidence="11">
        <text>L-threonyl-[protein] + ATP = O-phospho-L-threonyl-[protein] + ADP + H(+)</text>
        <dbReference type="Rhea" id="RHEA:46608"/>
        <dbReference type="Rhea" id="RHEA-COMP:11060"/>
        <dbReference type="Rhea" id="RHEA-COMP:11605"/>
        <dbReference type="ChEBI" id="CHEBI:15378"/>
        <dbReference type="ChEBI" id="CHEBI:30013"/>
        <dbReference type="ChEBI" id="CHEBI:30616"/>
        <dbReference type="ChEBI" id="CHEBI:61977"/>
        <dbReference type="ChEBI" id="CHEBI:456216"/>
        <dbReference type="EC" id="2.7.11.1"/>
    </reaction>
</comment>
<dbReference type="Gene3D" id="2.60.120.430">
    <property type="entry name" value="Galactose-binding lectin"/>
    <property type="match status" value="1"/>
</dbReference>
<evidence type="ECO:0000259" key="15">
    <source>
        <dbReference type="Pfam" id="PF11721"/>
    </source>
</evidence>
<feature type="transmembrane region" description="Helical" evidence="13">
    <location>
        <begin position="609"/>
        <end position="630"/>
    </location>
</feature>
<dbReference type="Pfam" id="PF00560">
    <property type="entry name" value="LRR_1"/>
    <property type="match status" value="1"/>
</dbReference>
<keyword evidence="13" id="KW-0472">Membrane</keyword>
<dbReference type="PANTHER" id="PTHR48006">
    <property type="entry name" value="LEUCINE-RICH REPEAT-CONTAINING PROTEIN DDB_G0281931-RELATED"/>
    <property type="match status" value="1"/>
</dbReference>
<dbReference type="PANTHER" id="PTHR48006:SF81">
    <property type="entry name" value="PROTEIN KINASE DOMAIN-CONTAINING PROTEIN"/>
    <property type="match status" value="1"/>
</dbReference>
<evidence type="ECO:0000256" key="2">
    <source>
        <dbReference type="ARBA" id="ARBA00012513"/>
    </source>
</evidence>
<evidence type="ECO:0000256" key="1">
    <source>
        <dbReference type="ARBA" id="ARBA00004479"/>
    </source>
</evidence>
<keyword evidence="3" id="KW-0723">Serine/threonine-protein kinase</keyword>
<keyword evidence="13" id="KW-0812">Transmembrane</keyword>
<keyword evidence="8" id="KW-0067">ATP-binding</keyword>
<evidence type="ECO:0000256" key="7">
    <source>
        <dbReference type="ARBA" id="ARBA00022741"/>
    </source>
</evidence>
<dbReference type="Gene3D" id="3.80.10.10">
    <property type="entry name" value="Ribonuclease Inhibitor"/>
    <property type="match status" value="3"/>
</dbReference>
<dbReference type="InterPro" id="IPR032675">
    <property type="entry name" value="LRR_dom_sf"/>
</dbReference>
<organism evidence="16 17">
    <name type="scientific">Hibiscus sabdariffa</name>
    <name type="common">roselle</name>
    <dbReference type="NCBI Taxonomy" id="183260"/>
    <lineage>
        <taxon>Eukaryota</taxon>
        <taxon>Viridiplantae</taxon>
        <taxon>Streptophyta</taxon>
        <taxon>Embryophyta</taxon>
        <taxon>Tracheophyta</taxon>
        <taxon>Spermatophyta</taxon>
        <taxon>Magnoliopsida</taxon>
        <taxon>eudicotyledons</taxon>
        <taxon>Gunneridae</taxon>
        <taxon>Pentapetalae</taxon>
        <taxon>rosids</taxon>
        <taxon>malvids</taxon>
        <taxon>Malvales</taxon>
        <taxon>Malvaceae</taxon>
        <taxon>Malvoideae</taxon>
        <taxon>Hibiscus</taxon>
    </lineage>
</organism>
<evidence type="ECO:0000313" key="16">
    <source>
        <dbReference type="EMBL" id="KAK8504731.1"/>
    </source>
</evidence>
<comment type="caution">
    <text evidence="16">The sequence shown here is derived from an EMBL/GenBank/DDBJ whole genome shotgun (WGS) entry which is preliminary data.</text>
</comment>
<proteinExistence type="predicted"/>
<accession>A0ABR2BCT2</accession>
<keyword evidence="9" id="KW-0675">Receptor</keyword>
<keyword evidence="7" id="KW-0547">Nucleotide-binding</keyword>
<dbReference type="Proteomes" id="UP001472677">
    <property type="component" value="Unassembled WGS sequence"/>
</dbReference>
<dbReference type="InterPro" id="IPR011009">
    <property type="entry name" value="Kinase-like_dom_sf"/>
</dbReference>
<dbReference type="SUPFAM" id="SSF52058">
    <property type="entry name" value="L domain-like"/>
    <property type="match status" value="1"/>
</dbReference>
<evidence type="ECO:0000256" key="4">
    <source>
        <dbReference type="ARBA" id="ARBA00022553"/>
    </source>
</evidence>
<dbReference type="PROSITE" id="PS51450">
    <property type="entry name" value="LRR"/>
    <property type="match status" value="1"/>
</dbReference>
<name>A0ABR2BCT2_9ROSI</name>
<evidence type="ECO:0000256" key="5">
    <source>
        <dbReference type="ARBA" id="ARBA00022679"/>
    </source>
</evidence>
<dbReference type="Pfam" id="PF13855">
    <property type="entry name" value="LRR_8"/>
    <property type="match status" value="1"/>
</dbReference>
<evidence type="ECO:0000256" key="9">
    <source>
        <dbReference type="ARBA" id="ARBA00023170"/>
    </source>
</evidence>
<comment type="subcellular location">
    <subcellularLocation>
        <location evidence="1">Membrane</location>
        <topology evidence="1">Single-pass type I membrane protein</topology>
    </subcellularLocation>
</comment>
<keyword evidence="13" id="KW-1133">Transmembrane helix</keyword>
<keyword evidence="17" id="KW-1185">Reference proteome</keyword>
<protein>
    <recommendedName>
        <fullName evidence="2">non-specific serine/threonine protein kinase</fullName>
        <ecNumber evidence="2">2.7.11.1</ecNumber>
    </recommendedName>
</protein>
<evidence type="ECO:0000256" key="11">
    <source>
        <dbReference type="ARBA" id="ARBA00047899"/>
    </source>
</evidence>
<keyword evidence="5" id="KW-0808">Transferase</keyword>
<dbReference type="InterPro" id="IPR001611">
    <property type="entry name" value="Leu-rich_rpt"/>
</dbReference>
<feature type="signal peptide" evidence="14">
    <location>
        <begin position="1"/>
        <end position="27"/>
    </location>
</feature>
<dbReference type="SUPFAM" id="SSF56112">
    <property type="entry name" value="Protein kinase-like (PK-like)"/>
    <property type="match status" value="1"/>
</dbReference>
<evidence type="ECO:0000256" key="3">
    <source>
        <dbReference type="ARBA" id="ARBA00022527"/>
    </source>
</evidence>
<evidence type="ECO:0000256" key="12">
    <source>
        <dbReference type="ARBA" id="ARBA00048679"/>
    </source>
</evidence>
<dbReference type="InterPro" id="IPR021720">
    <property type="entry name" value="Malectin_dom"/>
</dbReference>
<keyword evidence="6 14" id="KW-0732">Signal</keyword>
<comment type="catalytic activity">
    <reaction evidence="12">
        <text>L-seryl-[protein] + ATP = O-phospho-L-seryl-[protein] + ADP + H(+)</text>
        <dbReference type="Rhea" id="RHEA:17989"/>
        <dbReference type="Rhea" id="RHEA-COMP:9863"/>
        <dbReference type="Rhea" id="RHEA-COMP:11604"/>
        <dbReference type="ChEBI" id="CHEBI:15378"/>
        <dbReference type="ChEBI" id="CHEBI:29999"/>
        <dbReference type="ChEBI" id="CHEBI:30616"/>
        <dbReference type="ChEBI" id="CHEBI:83421"/>
        <dbReference type="ChEBI" id="CHEBI:456216"/>
        <dbReference type="EC" id="2.7.11.1"/>
    </reaction>
</comment>
<dbReference type="Gene3D" id="1.10.510.10">
    <property type="entry name" value="Transferase(Phosphotransferase) domain 1"/>
    <property type="match status" value="1"/>
</dbReference>
<reference evidence="16 17" key="1">
    <citation type="journal article" date="2024" name="G3 (Bethesda)">
        <title>Genome assembly of Hibiscus sabdariffa L. provides insights into metabolisms of medicinal natural products.</title>
        <authorList>
            <person name="Kim T."/>
        </authorList>
    </citation>
    <scope>NUCLEOTIDE SEQUENCE [LARGE SCALE GENOMIC DNA]</scope>
    <source>
        <strain evidence="16">TK-2024</strain>
        <tissue evidence="16">Old leaves</tissue>
    </source>
</reference>
<gene>
    <name evidence="16" type="ORF">V6N12_046980</name>
</gene>
<evidence type="ECO:0000256" key="6">
    <source>
        <dbReference type="ARBA" id="ARBA00022729"/>
    </source>
</evidence>
<dbReference type="EMBL" id="JBBPBM010000137">
    <property type="protein sequence ID" value="KAK8504731.1"/>
    <property type="molecule type" value="Genomic_DNA"/>
</dbReference>
<evidence type="ECO:0000256" key="14">
    <source>
        <dbReference type="SAM" id="SignalP"/>
    </source>
</evidence>
<dbReference type="Pfam" id="PF11721">
    <property type="entry name" value="Malectin"/>
    <property type="match status" value="1"/>
</dbReference>
<keyword evidence="3" id="KW-0418">Kinase</keyword>
<evidence type="ECO:0000256" key="13">
    <source>
        <dbReference type="SAM" id="Phobius"/>
    </source>
</evidence>
<evidence type="ECO:0000256" key="8">
    <source>
        <dbReference type="ARBA" id="ARBA00022840"/>
    </source>
</evidence>
<feature type="chain" id="PRO_5047364091" description="non-specific serine/threonine protein kinase" evidence="14">
    <location>
        <begin position="28"/>
        <end position="779"/>
    </location>
</feature>
<sequence>MYPNMLPHRLLSAAIFIVCCLTTFANAATLGSDEVDALRSIGRTLGKDWDFSVDPCSGTSGWLDQPLSSYQANNVTCDCSFNNNNNTCHVTHILLKAQNLSGNLPTDLDSLPFLLEIDLTRNYLSGNIPRQWGSASRLVSVSLLGNRLNGPIPVELANLSNLTNLVLEANSFSGPLPEALGNLSKLERMHLSSNNFIGEIPEAYARLTSLQDFRISDNNFTGQIPEFIFRNWRNLARILVPLDPFSPVSPSLHDPSLLLIVTRILSRFSDCSDILRIISDLNGAEATFPQLNATLPRLDRVMFRSCNLIGEIPSSFGRFTTIRILDLSFNKLSGEIPDLSALDLDTLDVSFNNFTSTDPVSGCGKNPGLNLFSSIPRTNNKGIVPCLRSPNCPEPLHSVYINCGGGNITVNGNDYEADSNQAGPSAFYQGTNWAFSSTGVFLNDDRIDDDLRPQSRQLSTNGGDPLYTDARLSPSSLTYYAFCLANASYGVNLHFAEIQFTNDDQSYTSLGKRMFDIYIQGQLVKKDYNIEQIAGGAGIQKVEPFAVNVTDGTLEIHFRWAGKGTTSIPERGVYGPLISAISIVDSAYTPPPESDTPPSESDNSITTGAVVGIVAGVMFAALLIIGILWWTGCLRRKSTSERGPPEFQLKLDWATRRKICIGIARGLAYLHEESRLKAHVLKEKGDLLDLVDTRIGSECNVDEVMTMINIGLLCTNPIASARPTMSSVVSMLEGKASVEEFFIDSNVFSSRQMEAETVKKLYQKLEEDYADVSETKSLQ</sequence>
<dbReference type="EC" id="2.7.11.1" evidence="2"/>
<feature type="domain" description="Malectin" evidence="15">
    <location>
        <begin position="399"/>
        <end position="581"/>
    </location>
</feature>
<evidence type="ECO:0000313" key="17">
    <source>
        <dbReference type="Proteomes" id="UP001472677"/>
    </source>
</evidence>